<organism evidence="6 7">
    <name type="scientific">Henosepilachna vigintioctopunctata</name>
    <dbReference type="NCBI Taxonomy" id="420089"/>
    <lineage>
        <taxon>Eukaryota</taxon>
        <taxon>Metazoa</taxon>
        <taxon>Ecdysozoa</taxon>
        <taxon>Arthropoda</taxon>
        <taxon>Hexapoda</taxon>
        <taxon>Insecta</taxon>
        <taxon>Pterygota</taxon>
        <taxon>Neoptera</taxon>
        <taxon>Endopterygota</taxon>
        <taxon>Coleoptera</taxon>
        <taxon>Polyphaga</taxon>
        <taxon>Cucujiformia</taxon>
        <taxon>Coccinelloidea</taxon>
        <taxon>Coccinellidae</taxon>
        <taxon>Epilachninae</taxon>
        <taxon>Epilachnini</taxon>
        <taxon>Henosepilachna</taxon>
    </lineage>
</organism>
<dbReference type="Proteomes" id="UP001431783">
    <property type="component" value="Unassembled WGS sequence"/>
</dbReference>
<dbReference type="Pfam" id="PF00248">
    <property type="entry name" value="Aldo_ket_red"/>
    <property type="match status" value="1"/>
</dbReference>
<keyword evidence="7" id="KW-1185">Reference proteome</keyword>
<feature type="chain" id="PRO_5043901126" description="NADP-dependent oxidoreductase domain-containing protein" evidence="4">
    <location>
        <begin position="22"/>
        <end position="373"/>
    </location>
</feature>
<evidence type="ECO:0000256" key="2">
    <source>
        <dbReference type="ARBA" id="ARBA00022857"/>
    </source>
</evidence>
<dbReference type="AlphaFoldDB" id="A0AAW1TYR1"/>
<dbReference type="PROSITE" id="PS00062">
    <property type="entry name" value="ALDOKETO_REDUCTASE_2"/>
    <property type="match status" value="1"/>
</dbReference>
<dbReference type="PROSITE" id="PS00798">
    <property type="entry name" value="ALDOKETO_REDUCTASE_1"/>
    <property type="match status" value="1"/>
</dbReference>
<evidence type="ECO:0000313" key="6">
    <source>
        <dbReference type="EMBL" id="KAK9875410.1"/>
    </source>
</evidence>
<gene>
    <name evidence="6" type="ORF">WA026_007804</name>
</gene>
<evidence type="ECO:0000259" key="5">
    <source>
        <dbReference type="Pfam" id="PF00248"/>
    </source>
</evidence>
<dbReference type="InterPro" id="IPR018170">
    <property type="entry name" value="Aldo/ket_reductase_CS"/>
</dbReference>
<evidence type="ECO:0000256" key="3">
    <source>
        <dbReference type="ARBA" id="ARBA00023002"/>
    </source>
</evidence>
<keyword evidence="4" id="KW-0732">Signal</keyword>
<reference evidence="6 7" key="1">
    <citation type="submission" date="2023-03" db="EMBL/GenBank/DDBJ databases">
        <title>Genome insight into feeding habits of ladybird beetles.</title>
        <authorList>
            <person name="Li H.-S."/>
            <person name="Huang Y.-H."/>
            <person name="Pang H."/>
        </authorList>
    </citation>
    <scope>NUCLEOTIDE SEQUENCE [LARGE SCALE GENOMIC DNA]</scope>
    <source>
        <strain evidence="6">SYSU_2023b</strain>
        <tissue evidence="6">Whole body</tissue>
    </source>
</reference>
<comment type="similarity">
    <text evidence="1">Belongs to the aldo/keto reductase family.</text>
</comment>
<keyword evidence="3" id="KW-0560">Oxidoreductase</keyword>
<dbReference type="FunFam" id="3.20.20.100:FF:000006">
    <property type="entry name" value="Aldo-keto reductase family 1 member A1"/>
    <property type="match status" value="1"/>
</dbReference>
<dbReference type="PANTHER" id="PTHR11732">
    <property type="entry name" value="ALDO/KETO REDUCTASE"/>
    <property type="match status" value="1"/>
</dbReference>
<protein>
    <recommendedName>
        <fullName evidence="5">NADP-dependent oxidoreductase domain-containing protein</fullName>
    </recommendedName>
</protein>
<accession>A0AAW1TYR1</accession>
<evidence type="ECO:0000256" key="4">
    <source>
        <dbReference type="SAM" id="SignalP"/>
    </source>
</evidence>
<dbReference type="EMBL" id="JARQZJ010000033">
    <property type="protein sequence ID" value="KAK9875410.1"/>
    <property type="molecule type" value="Genomic_DNA"/>
</dbReference>
<comment type="caution">
    <text evidence="6">The sequence shown here is derived from an EMBL/GenBank/DDBJ whole genome shotgun (WGS) entry which is preliminary data.</text>
</comment>
<dbReference type="PRINTS" id="PR00069">
    <property type="entry name" value="ALDKETRDTASE"/>
</dbReference>
<name>A0AAW1TYR1_9CUCU</name>
<evidence type="ECO:0000313" key="7">
    <source>
        <dbReference type="Proteomes" id="UP001431783"/>
    </source>
</evidence>
<sequence length="373" mass="42348">MFRLFLSCCNLNSSLLCRTTASEICKVNYSDRAVKSSKNILYTQTIQKMHIPALRLNNGNVIPAIGYGTSRENDEALEKALDSALKAGYRHIDTAHFYMNEKPIGNVLNRWITEGKLKREEIFLVTKLPPFGNRPAGVKKYLKQSLENLQVEYVDLYLIHGPFGVKDVEEVPHPGISSGNFELDTTDILSVWKEMENQMNAGLAKAIGVSNFNKSQIERLLKNCTIKPSCLQIEIHGYLQQNELVDFCKTNNIIVTAFSPLGSRSMTSFSAKRGTKLDLPDVLSDPTIQKIAKKHSKTEAQVMLRFDIQRGIIPIPKSSNPERMQQNLDIFEFELDEQDLKELKSLDAGIRFFHFRNVGCIAEHPEYPFENKF</sequence>
<feature type="domain" description="NADP-dependent oxidoreductase" evidence="5">
    <location>
        <begin position="66"/>
        <end position="347"/>
    </location>
</feature>
<dbReference type="SUPFAM" id="SSF51430">
    <property type="entry name" value="NAD(P)-linked oxidoreductase"/>
    <property type="match status" value="1"/>
</dbReference>
<dbReference type="InterPro" id="IPR023210">
    <property type="entry name" value="NADP_OxRdtase_dom"/>
</dbReference>
<dbReference type="PROSITE" id="PS00063">
    <property type="entry name" value="ALDOKETO_REDUCTASE_3"/>
    <property type="match status" value="1"/>
</dbReference>
<dbReference type="Gene3D" id="3.20.20.100">
    <property type="entry name" value="NADP-dependent oxidoreductase domain"/>
    <property type="match status" value="1"/>
</dbReference>
<proteinExistence type="inferred from homology"/>
<feature type="signal peptide" evidence="4">
    <location>
        <begin position="1"/>
        <end position="21"/>
    </location>
</feature>
<dbReference type="InterPro" id="IPR020471">
    <property type="entry name" value="AKR"/>
</dbReference>
<dbReference type="InterPro" id="IPR036812">
    <property type="entry name" value="NAD(P)_OxRdtase_dom_sf"/>
</dbReference>
<evidence type="ECO:0000256" key="1">
    <source>
        <dbReference type="ARBA" id="ARBA00007905"/>
    </source>
</evidence>
<dbReference type="GO" id="GO:0016491">
    <property type="term" value="F:oxidoreductase activity"/>
    <property type="evidence" value="ECO:0007669"/>
    <property type="project" value="UniProtKB-KW"/>
</dbReference>
<keyword evidence="2" id="KW-0521">NADP</keyword>